<protein>
    <submittedName>
        <fullName evidence="2">Uncharacterized protein</fullName>
    </submittedName>
</protein>
<sequence>MKKLFLMMLFIIAGVTYMHAQQSYVTSKKTTVTTEKYNKSKIVALQWINLRIESYSKFLQVYELNPQTGKWEEKQYIPRNKPGTYSFPKTMIWHETLPRKYVSHTVKVTVTNPNEGAGVSVTMNGSVKEFFSLKP</sequence>
<keyword evidence="1" id="KW-0732">Signal</keyword>
<evidence type="ECO:0000256" key="1">
    <source>
        <dbReference type="SAM" id="SignalP"/>
    </source>
</evidence>
<gene>
    <name evidence="2" type="ORF">IAD20_03125</name>
</gene>
<dbReference type="EMBL" id="DVNC01000022">
    <property type="protein sequence ID" value="HIU53055.1"/>
    <property type="molecule type" value="Genomic_DNA"/>
</dbReference>
<reference evidence="2" key="2">
    <citation type="journal article" date="2021" name="PeerJ">
        <title>Extensive microbial diversity within the chicken gut microbiome revealed by metagenomics and culture.</title>
        <authorList>
            <person name="Gilroy R."/>
            <person name="Ravi A."/>
            <person name="Getino M."/>
            <person name="Pursley I."/>
            <person name="Horton D.L."/>
            <person name="Alikhan N.F."/>
            <person name="Baker D."/>
            <person name="Gharbi K."/>
            <person name="Hall N."/>
            <person name="Watson M."/>
            <person name="Adriaenssens E.M."/>
            <person name="Foster-Nyarko E."/>
            <person name="Jarju S."/>
            <person name="Secka A."/>
            <person name="Antonio M."/>
            <person name="Oren A."/>
            <person name="Chaudhuri R.R."/>
            <person name="La Ragione R."/>
            <person name="Hildebrand F."/>
            <person name="Pallen M.J."/>
        </authorList>
    </citation>
    <scope>NUCLEOTIDE SEQUENCE</scope>
    <source>
        <strain evidence="2">ChiW3-316</strain>
    </source>
</reference>
<accession>A0A9D1M3N6</accession>
<feature type="signal peptide" evidence="1">
    <location>
        <begin position="1"/>
        <end position="20"/>
    </location>
</feature>
<comment type="caution">
    <text evidence="2">The sequence shown here is derived from an EMBL/GenBank/DDBJ whole genome shotgun (WGS) entry which is preliminary data.</text>
</comment>
<name>A0A9D1M3N6_9PROT</name>
<evidence type="ECO:0000313" key="3">
    <source>
        <dbReference type="Proteomes" id="UP000824107"/>
    </source>
</evidence>
<dbReference type="AlphaFoldDB" id="A0A9D1M3N6"/>
<organism evidence="2 3">
    <name type="scientific">Candidatus Scatocola faecipullorum</name>
    <dbReference type="NCBI Taxonomy" id="2840917"/>
    <lineage>
        <taxon>Bacteria</taxon>
        <taxon>Pseudomonadati</taxon>
        <taxon>Pseudomonadota</taxon>
        <taxon>Alphaproteobacteria</taxon>
        <taxon>Rhodospirillales</taxon>
        <taxon>Rhodospirillaceae</taxon>
        <taxon>Rhodospirillaceae incertae sedis</taxon>
        <taxon>Candidatus Scatocola</taxon>
    </lineage>
</organism>
<dbReference type="Proteomes" id="UP000824107">
    <property type="component" value="Unassembled WGS sequence"/>
</dbReference>
<feature type="chain" id="PRO_5038932423" evidence="1">
    <location>
        <begin position="21"/>
        <end position="135"/>
    </location>
</feature>
<proteinExistence type="predicted"/>
<evidence type="ECO:0000313" key="2">
    <source>
        <dbReference type="EMBL" id="HIU53055.1"/>
    </source>
</evidence>
<reference evidence="2" key="1">
    <citation type="submission" date="2020-10" db="EMBL/GenBank/DDBJ databases">
        <authorList>
            <person name="Gilroy R."/>
        </authorList>
    </citation>
    <scope>NUCLEOTIDE SEQUENCE</scope>
    <source>
        <strain evidence="2">ChiW3-316</strain>
    </source>
</reference>